<proteinExistence type="predicted"/>
<protein>
    <submittedName>
        <fullName evidence="2">Uncharacterized protein</fullName>
    </submittedName>
</protein>
<name>W6TSU4_HOLOB</name>
<dbReference type="Proteomes" id="UP000019112">
    <property type="component" value="Unassembled WGS sequence"/>
</dbReference>
<sequence>MFSNKKIIKMNNKKYIIFFLTIGSVVEVYAFPYVQSPQITSFSANTMPSNVSTVQQPFRALSVQPFNANTAQKPFNANTIQQPFSARPAQPFNANTIQQPFSASPAQPFNANTIQQTFNVRTPLQNSYGLKNAQPIPTNPNNFKNLTIYPNQSGPLLNTVPPYQNSVQLLNTISPNQNSAPLINRSAPSYPGSGQYFPKTTPLTPIQQGYSTQFIPNQNGLIPQQNYVNTKPDDTYTSKSSDQNNFDHNQKQTKENIQISTGPVQGKLSFGGLVTQMGANVLKQYSNNTNNKSLGNVADAFGALGKAMTTVNDQRDKKSTL</sequence>
<feature type="compositionally biased region" description="Polar residues" evidence="1">
    <location>
        <begin position="237"/>
        <end position="247"/>
    </location>
</feature>
<organism evidence="2 3">
    <name type="scientific">Holospora obtusa F1</name>
    <dbReference type="NCBI Taxonomy" id="1399147"/>
    <lineage>
        <taxon>Bacteria</taxon>
        <taxon>Pseudomonadati</taxon>
        <taxon>Pseudomonadota</taxon>
        <taxon>Alphaproteobacteria</taxon>
        <taxon>Holosporales</taxon>
        <taxon>Holosporaceae</taxon>
        <taxon>Holospora</taxon>
    </lineage>
</organism>
<comment type="caution">
    <text evidence="2">The sequence shown here is derived from an EMBL/GenBank/DDBJ whole genome shotgun (WGS) entry which is preliminary data.</text>
</comment>
<reference evidence="2 3" key="1">
    <citation type="journal article" date="2014" name="FEMS Microbiol. Lett.">
        <title>Draft genome sequences of three Holospora species (Holospora obtusa, Holospora undulata, and Holospora elegans), endonuclear symbiotic bacteria of the ciliate Paramecium caudatum.</title>
        <authorList>
            <person name="Dohra H."/>
            <person name="Tanaka K."/>
            <person name="Suzuki T."/>
            <person name="Fujishima M."/>
            <person name="Suzuki H."/>
        </authorList>
    </citation>
    <scope>NUCLEOTIDE SEQUENCE [LARGE SCALE GENOMIC DNA]</scope>
    <source>
        <strain evidence="2 3">F1</strain>
    </source>
</reference>
<dbReference type="EMBL" id="AWTR02000081">
    <property type="protein sequence ID" value="ETZ06842.1"/>
    <property type="molecule type" value="Genomic_DNA"/>
</dbReference>
<evidence type="ECO:0000313" key="3">
    <source>
        <dbReference type="Proteomes" id="UP000019112"/>
    </source>
</evidence>
<accession>W6TSU4</accession>
<dbReference type="AlphaFoldDB" id="W6TSU4"/>
<keyword evidence="3" id="KW-1185">Reference proteome</keyword>
<evidence type="ECO:0000256" key="1">
    <source>
        <dbReference type="SAM" id="MobiDB-lite"/>
    </source>
</evidence>
<gene>
    <name evidence="2" type="ORF">P618_200987</name>
</gene>
<feature type="region of interest" description="Disordered" evidence="1">
    <location>
        <begin position="224"/>
        <end position="248"/>
    </location>
</feature>
<evidence type="ECO:0000313" key="2">
    <source>
        <dbReference type="EMBL" id="ETZ06842.1"/>
    </source>
</evidence>